<gene>
    <name evidence="3" type="ORF">BFP71_15650</name>
</gene>
<protein>
    <submittedName>
        <fullName evidence="3">Uncharacterized protein</fullName>
    </submittedName>
</protein>
<dbReference type="AlphaFoldDB" id="A0A1E5T0F8"/>
<keyword evidence="2" id="KW-0812">Transmembrane</keyword>
<dbReference type="RefSeq" id="WP_069836377.1">
    <property type="nucleotide sequence ID" value="NZ_MDGQ01000005.1"/>
</dbReference>
<evidence type="ECO:0000256" key="2">
    <source>
        <dbReference type="SAM" id="Phobius"/>
    </source>
</evidence>
<feature type="transmembrane region" description="Helical" evidence="2">
    <location>
        <begin position="34"/>
        <end position="54"/>
    </location>
</feature>
<keyword evidence="2" id="KW-1133">Transmembrane helix</keyword>
<evidence type="ECO:0000313" key="4">
    <source>
        <dbReference type="Proteomes" id="UP000095552"/>
    </source>
</evidence>
<reference evidence="3 4" key="1">
    <citation type="submission" date="2016-08" db="EMBL/GenBank/DDBJ databases">
        <title>Draft genome of Fabibacter sp. strain SK-8.</title>
        <authorList>
            <person name="Wong S.-K."/>
            <person name="Hamasaki K."/>
            <person name="Yoshizawa S."/>
        </authorList>
    </citation>
    <scope>NUCLEOTIDE SEQUENCE [LARGE SCALE GENOMIC DNA]</scope>
    <source>
        <strain evidence="3 4">SK-8</strain>
    </source>
</reference>
<comment type="caution">
    <text evidence="3">The sequence shown here is derived from an EMBL/GenBank/DDBJ whole genome shotgun (WGS) entry which is preliminary data.</text>
</comment>
<dbReference type="OrthoDB" id="1436875at2"/>
<proteinExistence type="predicted"/>
<keyword evidence="4" id="KW-1185">Reference proteome</keyword>
<name>A0A1E5T0F8_9BACT</name>
<organism evidence="3 4">
    <name type="scientific">Roseivirga misakiensis</name>
    <dbReference type="NCBI Taxonomy" id="1563681"/>
    <lineage>
        <taxon>Bacteria</taxon>
        <taxon>Pseudomonadati</taxon>
        <taxon>Bacteroidota</taxon>
        <taxon>Cytophagia</taxon>
        <taxon>Cytophagales</taxon>
        <taxon>Roseivirgaceae</taxon>
        <taxon>Roseivirga</taxon>
    </lineage>
</organism>
<feature type="transmembrane region" description="Helical" evidence="2">
    <location>
        <begin position="6"/>
        <end position="27"/>
    </location>
</feature>
<evidence type="ECO:0000313" key="3">
    <source>
        <dbReference type="EMBL" id="OEK04872.1"/>
    </source>
</evidence>
<evidence type="ECO:0000256" key="1">
    <source>
        <dbReference type="SAM" id="Coils"/>
    </source>
</evidence>
<keyword evidence="2" id="KW-0472">Membrane</keyword>
<sequence>MDTLLANITYAGGAVYIFYILTAIWIIAKKNLKLLSIIFPILALLEGLFIDWRWGRIQDYGENAQIVLGALPSFIISIGLPFIGFYIHHFITQNLPKDPMIDSLIEKSKSGAFGNDDYPSIYSLLESKIFEKSSYQKAIQNVENQKELINKMIAVLTDKKDDWDWKFNMFNEYKVVFTLYGTGGSYDPDNGTITLLTNKSGGFMNYKNPANTIIHEITHMGMEYSLVRKYNLPHGLKERLVDTLVYLMFKEDLPDYRIQQMGDPKINDDLKSANDLESLNSIVSKFVNK</sequence>
<accession>A0A1E5T0F8</accession>
<dbReference type="STRING" id="1563681.BFP71_15650"/>
<dbReference type="Proteomes" id="UP000095552">
    <property type="component" value="Unassembled WGS sequence"/>
</dbReference>
<feature type="coiled-coil region" evidence="1">
    <location>
        <begin position="132"/>
        <end position="159"/>
    </location>
</feature>
<feature type="transmembrane region" description="Helical" evidence="2">
    <location>
        <begin position="66"/>
        <end position="87"/>
    </location>
</feature>
<keyword evidence="1" id="KW-0175">Coiled coil</keyword>
<dbReference type="EMBL" id="MDGQ01000005">
    <property type="protein sequence ID" value="OEK04872.1"/>
    <property type="molecule type" value="Genomic_DNA"/>
</dbReference>